<dbReference type="AlphaFoldDB" id="A0A382IV50"/>
<organism evidence="1">
    <name type="scientific">marine metagenome</name>
    <dbReference type="NCBI Taxonomy" id="408172"/>
    <lineage>
        <taxon>unclassified sequences</taxon>
        <taxon>metagenomes</taxon>
        <taxon>ecological metagenomes</taxon>
    </lineage>
</organism>
<accession>A0A382IV50</accession>
<gene>
    <name evidence="1" type="ORF">METZ01_LOCUS256340</name>
</gene>
<proteinExistence type="predicted"/>
<sequence length="218" mass="26055">MTYRFEEEGYRNTYVLEDFYHTHPFSDHSYVVVRFRDEDNAANAFAFQFNFNKTFNPLPDHPRLTDVQTQIAKGFSKNAPDELILLFKQRVMEAKAYGEKNPTSYLEFQPGNYFNHFELFPRNKEMLDFNYCNDKYFAEDSYDIDPRNNNRSLKLSFYKLELDQPNQAPIFSLTHFLDERLREKEDAKLEPSNSDMLIAINQSIPDFNDRLKKRYKEA</sequence>
<feature type="non-terminal residue" evidence="1">
    <location>
        <position position="218"/>
    </location>
</feature>
<reference evidence="1" key="1">
    <citation type="submission" date="2018-05" db="EMBL/GenBank/DDBJ databases">
        <authorList>
            <person name="Lanie J.A."/>
            <person name="Ng W.-L."/>
            <person name="Kazmierczak K.M."/>
            <person name="Andrzejewski T.M."/>
            <person name="Davidsen T.M."/>
            <person name="Wayne K.J."/>
            <person name="Tettelin H."/>
            <person name="Glass J.I."/>
            <person name="Rusch D."/>
            <person name="Podicherti R."/>
            <person name="Tsui H.-C.T."/>
            <person name="Winkler M.E."/>
        </authorList>
    </citation>
    <scope>NUCLEOTIDE SEQUENCE</scope>
</reference>
<evidence type="ECO:0000313" key="1">
    <source>
        <dbReference type="EMBL" id="SVC03486.1"/>
    </source>
</evidence>
<protein>
    <submittedName>
        <fullName evidence="1">Uncharacterized protein</fullName>
    </submittedName>
</protein>
<name>A0A382IV50_9ZZZZ</name>
<dbReference type="EMBL" id="UINC01069816">
    <property type="protein sequence ID" value="SVC03486.1"/>
    <property type="molecule type" value="Genomic_DNA"/>
</dbReference>